<proteinExistence type="predicted"/>
<dbReference type="GO" id="GO:0004713">
    <property type="term" value="F:protein tyrosine kinase activity"/>
    <property type="evidence" value="ECO:0007669"/>
    <property type="project" value="TreeGrafter"/>
</dbReference>
<dbReference type="PANTHER" id="PTHR32309">
    <property type="entry name" value="TYROSINE-PROTEIN KINASE"/>
    <property type="match status" value="1"/>
</dbReference>
<evidence type="ECO:0000313" key="4">
    <source>
        <dbReference type="Proteomes" id="UP000242972"/>
    </source>
</evidence>
<dbReference type="Pfam" id="PF10609">
    <property type="entry name" value="ParA"/>
    <property type="match status" value="1"/>
</dbReference>
<comment type="caution">
    <text evidence="3">The sequence shown here is derived from an EMBL/GenBank/DDBJ whole genome shotgun (WGS) entry which is preliminary data.</text>
</comment>
<dbReference type="PANTHER" id="PTHR32309:SF13">
    <property type="entry name" value="FERRIC ENTEROBACTIN TRANSPORT PROTEIN FEPE"/>
    <property type="match status" value="1"/>
</dbReference>
<dbReference type="GO" id="GO:0005886">
    <property type="term" value="C:plasma membrane"/>
    <property type="evidence" value="ECO:0007669"/>
    <property type="project" value="TreeGrafter"/>
</dbReference>
<dbReference type="InterPro" id="IPR050445">
    <property type="entry name" value="Bact_polysacc_biosynth/exp"/>
</dbReference>
<organism evidence="3 4">
    <name type="scientific">Sulfobacillus benefaciens</name>
    <dbReference type="NCBI Taxonomy" id="453960"/>
    <lineage>
        <taxon>Bacteria</taxon>
        <taxon>Bacillati</taxon>
        <taxon>Bacillota</taxon>
        <taxon>Clostridia</taxon>
        <taxon>Eubacteriales</taxon>
        <taxon>Clostridiales Family XVII. Incertae Sedis</taxon>
        <taxon>Sulfobacillus</taxon>
    </lineage>
</organism>
<keyword evidence="1" id="KW-0547">Nucleotide-binding</keyword>
<gene>
    <name evidence="3" type="ORF">C7B46_10135</name>
</gene>
<dbReference type="InterPro" id="IPR005702">
    <property type="entry name" value="Wzc-like_C"/>
</dbReference>
<dbReference type="EMBL" id="PXYW01000021">
    <property type="protein sequence ID" value="PSR33406.1"/>
    <property type="molecule type" value="Genomic_DNA"/>
</dbReference>
<evidence type="ECO:0000313" key="3">
    <source>
        <dbReference type="EMBL" id="PSR33406.1"/>
    </source>
</evidence>
<dbReference type="SUPFAM" id="SSF52540">
    <property type="entry name" value="P-loop containing nucleoside triphosphate hydrolases"/>
    <property type="match status" value="1"/>
</dbReference>
<dbReference type="InterPro" id="IPR027417">
    <property type="entry name" value="P-loop_NTPase"/>
</dbReference>
<dbReference type="GO" id="GO:0005524">
    <property type="term" value="F:ATP binding"/>
    <property type="evidence" value="ECO:0007669"/>
    <property type="project" value="UniProtKB-KW"/>
</dbReference>
<dbReference type="InterPro" id="IPR033756">
    <property type="entry name" value="YlxH/NBP35"/>
</dbReference>
<accession>A0A2T2XG20</accession>
<reference evidence="3 4" key="1">
    <citation type="journal article" date="2014" name="BMC Genomics">
        <title>Comparison of environmental and isolate Sulfobacillus genomes reveals diverse carbon, sulfur, nitrogen, and hydrogen metabolisms.</title>
        <authorList>
            <person name="Justice N.B."/>
            <person name="Norman A."/>
            <person name="Brown C.T."/>
            <person name="Singh A."/>
            <person name="Thomas B.C."/>
            <person name="Banfield J.F."/>
        </authorList>
    </citation>
    <scope>NUCLEOTIDE SEQUENCE [LARGE SCALE GENOMIC DNA]</scope>
    <source>
        <strain evidence="3">AMDSBA4</strain>
    </source>
</reference>
<keyword evidence="2" id="KW-0067">ATP-binding</keyword>
<evidence type="ECO:0000256" key="1">
    <source>
        <dbReference type="ARBA" id="ARBA00022741"/>
    </source>
</evidence>
<protein>
    <submittedName>
        <fullName evidence="3">Exopolysaccharide biosynthesis protein</fullName>
    </submittedName>
</protein>
<evidence type="ECO:0000256" key="2">
    <source>
        <dbReference type="ARBA" id="ARBA00022840"/>
    </source>
</evidence>
<dbReference type="AlphaFoldDB" id="A0A2T2XG20"/>
<dbReference type="Proteomes" id="UP000242972">
    <property type="component" value="Unassembled WGS sequence"/>
</dbReference>
<dbReference type="Gene3D" id="3.40.50.300">
    <property type="entry name" value="P-loop containing nucleotide triphosphate hydrolases"/>
    <property type="match status" value="1"/>
</dbReference>
<dbReference type="NCBIfam" id="TIGR01007">
    <property type="entry name" value="eps_fam"/>
    <property type="match status" value="1"/>
</dbReference>
<dbReference type="CDD" id="cd05387">
    <property type="entry name" value="BY-kinase"/>
    <property type="match status" value="1"/>
</dbReference>
<sequence length="239" mass="26118">MLNRKFLGKLSRRNQNPMGSSISPLITMDRKPAYADESFRSIRTQLDFLSVPSPIKTVLVTSAVAESGKSFVAANLAMVMAQSGRDVILLDADLRRPQLHSIFQCSQSPGLTTAISKPTLIEEILHETPVSQLKIVPSGPLPPNPVELLASAKARDTLDQLSQHANLVILDCAPAIAVTDPILLSRYVDGVLYIVRPGHNSRKADRRAIELLTQVHARILGVVINGMRNEAEPVYPLAY</sequence>
<name>A0A2T2XG20_9FIRM</name>